<reference evidence="1" key="1">
    <citation type="submission" date="2015-04" db="EMBL/GenBank/DDBJ databases">
        <title>The genome sequence of the plant pathogenic Rhizarian Plasmodiophora brassicae reveals insights in its biotrophic life cycle and the origin of chitin synthesis.</title>
        <authorList>
            <person name="Schwelm A."/>
            <person name="Fogelqvist J."/>
            <person name="Knaust A."/>
            <person name="Julke S."/>
            <person name="Lilja T."/>
            <person name="Dhandapani V."/>
            <person name="Bonilla-Rosso G."/>
            <person name="Karlsson M."/>
            <person name="Shevchenko A."/>
            <person name="Choi S.R."/>
            <person name="Kim H.G."/>
            <person name="Park J.Y."/>
            <person name="Lim Y.P."/>
            <person name="Ludwig-Muller J."/>
            <person name="Dixelius C."/>
        </authorList>
    </citation>
    <scope>NUCLEOTIDE SEQUENCE</scope>
    <source>
        <tissue evidence="1">Potato root galls</tissue>
    </source>
</reference>
<accession>A0A0H5RG80</accession>
<feature type="non-terminal residue" evidence="1">
    <location>
        <position position="110"/>
    </location>
</feature>
<protein>
    <submittedName>
        <fullName evidence="1">Uncharacterized protein</fullName>
    </submittedName>
</protein>
<dbReference type="AlphaFoldDB" id="A0A0H5RG80"/>
<organism evidence="1">
    <name type="scientific">Spongospora subterranea</name>
    <dbReference type="NCBI Taxonomy" id="70186"/>
    <lineage>
        <taxon>Eukaryota</taxon>
        <taxon>Sar</taxon>
        <taxon>Rhizaria</taxon>
        <taxon>Endomyxa</taxon>
        <taxon>Phytomyxea</taxon>
        <taxon>Plasmodiophorida</taxon>
        <taxon>Plasmodiophoridae</taxon>
        <taxon>Spongospora</taxon>
    </lineage>
</organism>
<proteinExistence type="predicted"/>
<name>A0A0H5RG80_9EUKA</name>
<dbReference type="EMBL" id="HACM01012586">
    <property type="protein sequence ID" value="CRZ13028.1"/>
    <property type="molecule type" value="Transcribed_RNA"/>
</dbReference>
<evidence type="ECO:0000313" key="1">
    <source>
        <dbReference type="EMBL" id="CRZ13028.1"/>
    </source>
</evidence>
<sequence length="110" mass="12493">MGLLIFATINSPVPPRDSNCQILASQCARRTVRNGVCRLNQDDTLTSFVIDDRDWTVGERRGSSSCSRNVEHRMECDRLSDQPLLECGIVYHLYGSLHVPLSIHRPRRGR</sequence>